<keyword evidence="1" id="KW-0812">Transmembrane</keyword>
<evidence type="ECO:0000313" key="2">
    <source>
        <dbReference type="EMBL" id="PZX48943.1"/>
    </source>
</evidence>
<name>A0A2W7QKM5_9BACT</name>
<accession>A0A2W7QKM5</accession>
<sequence>MMLVFKFIICFIVFHILLTILYRYYIYILSINHNIRFKKNQFFLL</sequence>
<dbReference type="Proteomes" id="UP000248882">
    <property type="component" value="Unassembled WGS sequence"/>
</dbReference>
<gene>
    <name evidence="2" type="ORF">LV85_03433</name>
</gene>
<feature type="transmembrane region" description="Helical" evidence="1">
    <location>
        <begin position="6"/>
        <end position="29"/>
    </location>
</feature>
<dbReference type="AlphaFoldDB" id="A0A2W7QKM5"/>
<keyword evidence="1" id="KW-1133">Transmembrane helix</keyword>
<keyword evidence="1" id="KW-0472">Membrane</keyword>
<reference evidence="2 3" key="1">
    <citation type="submission" date="2018-06" db="EMBL/GenBank/DDBJ databases">
        <title>Genomic Encyclopedia of Archaeal and Bacterial Type Strains, Phase II (KMG-II): from individual species to whole genera.</title>
        <authorList>
            <person name="Goeker M."/>
        </authorList>
    </citation>
    <scope>NUCLEOTIDE SEQUENCE [LARGE SCALE GENOMIC DNA]</scope>
    <source>
        <strain evidence="2 3">DSM 19830</strain>
    </source>
</reference>
<comment type="caution">
    <text evidence="2">The sequence shown here is derived from an EMBL/GenBank/DDBJ whole genome shotgun (WGS) entry which is preliminary data.</text>
</comment>
<proteinExistence type="predicted"/>
<keyword evidence="3" id="KW-1185">Reference proteome</keyword>
<protein>
    <submittedName>
        <fullName evidence="2">Uncharacterized protein</fullName>
    </submittedName>
</protein>
<organism evidence="2 3">
    <name type="scientific">Algoriphagus chordae</name>
    <dbReference type="NCBI Taxonomy" id="237019"/>
    <lineage>
        <taxon>Bacteria</taxon>
        <taxon>Pseudomonadati</taxon>
        <taxon>Bacteroidota</taxon>
        <taxon>Cytophagia</taxon>
        <taxon>Cytophagales</taxon>
        <taxon>Cyclobacteriaceae</taxon>
        <taxon>Algoriphagus</taxon>
    </lineage>
</organism>
<evidence type="ECO:0000256" key="1">
    <source>
        <dbReference type="SAM" id="Phobius"/>
    </source>
</evidence>
<evidence type="ECO:0000313" key="3">
    <source>
        <dbReference type="Proteomes" id="UP000248882"/>
    </source>
</evidence>
<dbReference type="EMBL" id="QKZT01000017">
    <property type="protein sequence ID" value="PZX48943.1"/>
    <property type="molecule type" value="Genomic_DNA"/>
</dbReference>